<gene>
    <name evidence="1" type="ORF">ADEAN_000236500</name>
</gene>
<dbReference type="SUPFAM" id="SSF52833">
    <property type="entry name" value="Thioredoxin-like"/>
    <property type="match status" value="1"/>
</dbReference>
<accession>A0A7G2CA75</accession>
<dbReference type="VEuPathDB" id="TriTrypDB:ADEAN_000236500"/>
<dbReference type="Proteomes" id="UP000515908">
    <property type="component" value="Chromosome 04"/>
</dbReference>
<dbReference type="AlphaFoldDB" id="A0A7G2CA75"/>
<evidence type="ECO:0000313" key="1">
    <source>
        <dbReference type="EMBL" id="CAD2214912.1"/>
    </source>
</evidence>
<organism evidence="1 2">
    <name type="scientific">Angomonas deanei</name>
    <dbReference type="NCBI Taxonomy" id="59799"/>
    <lineage>
        <taxon>Eukaryota</taxon>
        <taxon>Discoba</taxon>
        <taxon>Euglenozoa</taxon>
        <taxon>Kinetoplastea</taxon>
        <taxon>Metakinetoplastina</taxon>
        <taxon>Trypanosomatida</taxon>
        <taxon>Trypanosomatidae</taxon>
        <taxon>Strigomonadinae</taxon>
        <taxon>Angomonas</taxon>
    </lineage>
</organism>
<sequence>MNLGNPDEVKLALAPGTQCPRMVDTYNILTYPTALLFLDNTCVYRVTGARTNELSIKSLFMLRNGSRNIFSRV</sequence>
<name>A0A7G2CA75_9TRYP</name>
<dbReference type="InterPro" id="IPR036249">
    <property type="entry name" value="Thioredoxin-like_sf"/>
</dbReference>
<evidence type="ECO:0000313" key="2">
    <source>
        <dbReference type="Proteomes" id="UP000515908"/>
    </source>
</evidence>
<reference evidence="1 2" key="1">
    <citation type="submission" date="2020-08" db="EMBL/GenBank/DDBJ databases">
        <authorList>
            <person name="Newling K."/>
            <person name="Davey J."/>
            <person name="Forrester S."/>
        </authorList>
    </citation>
    <scope>NUCLEOTIDE SEQUENCE [LARGE SCALE GENOMIC DNA]</scope>
    <source>
        <strain evidence="2">Crithidia deanei Carvalho (ATCC PRA-265)</strain>
    </source>
</reference>
<dbReference type="EMBL" id="LR877148">
    <property type="protein sequence ID" value="CAD2214912.1"/>
    <property type="molecule type" value="Genomic_DNA"/>
</dbReference>
<keyword evidence="2" id="KW-1185">Reference proteome</keyword>
<evidence type="ECO:0008006" key="3">
    <source>
        <dbReference type="Google" id="ProtNLM"/>
    </source>
</evidence>
<dbReference type="OrthoDB" id="2121326at2759"/>
<protein>
    <recommendedName>
        <fullName evidence="3">Thioredoxin</fullName>
    </recommendedName>
</protein>
<proteinExistence type="predicted"/>